<dbReference type="PANTHER" id="PTHR43224">
    <property type="entry name" value="AMIDINOTRANSFERASE"/>
    <property type="match status" value="1"/>
</dbReference>
<accession>A0A4Z0PAH2</accession>
<proteinExistence type="predicted"/>
<dbReference type="Proteomes" id="UP000298337">
    <property type="component" value="Unassembled WGS sequence"/>
</dbReference>
<evidence type="ECO:0000313" key="2">
    <source>
        <dbReference type="Proteomes" id="UP000298337"/>
    </source>
</evidence>
<evidence type="ECO:0000313" key="1">
    <source>
        <dbReference type="EMBL" id="TGE08457.1"/>
    </source>
</evidence>
<dbReference type="PANTHER" id="PTHR43224:SF1">
    <property type="entry name" value="AMIDINOTRANSFERASE"/>
    <property type="match status" value="1"/>
</dbReference>
<organism evidence="1 2">
    <name type="scientific">Hymenobacter fodinae</name>
    <dbReference type="NCBI Taxonomy" id="2510796"/>
    <lineage>
        <taxon>Bacteria</taxon>
        <taxon>Pseudomonadati</taxon>
        <taxon>Bacteroidota</taxon>
        <taxon>Cytophagia</taxon>
        <taxon>Cytophagales</taxon>
        <taxon>Hymenobacteraceae</taxon>
        <taxon>Hymenobacter</taxon>
    </lineage>
</organism>
<protein>
    <submittedName>
        <fullName evidence="1">Amidinotransferase</fullName>
    </submittedName>
</protein>
<dbReference type="InterPro" id="IPR014541">
    <property type="entry name" value="Amdntrnsf_FN0238"/>
</dbReference>
<comment type="caution">
    <text evidence="1">The sequence shown here is derived from an EMBL/GenBank/DDBJ whole genome shotgun (WGS) entry which is preliminary data.</text>
</comment>
<dbReference type="RefSeq" id="WP_135434368.1">
    <property type="nucleotide sequence ID" value="NZ_SRLA01000002.1"/>
</dbReference>
<reference evidence="1 2" key="1">
    <citation type="submission" date="2019-04" db="EMBL/GenBank/DDBJ databases">
        <authorList>
            <person name="Feng G."/>
            <person name="Zhang J."/>
            <person name="Zhu H."/>
        </authorList>
    </citation>
    <scope>NUCLEOTIDE SEQUENCE [LARGE SCALE GENOMIC DNA]</scope>
    <source>
        <strain evidence="1 2">92R-1</strain>
    </source>
</reference>
<keyword evidence="2" id="KW-1185">Reference proteome</keyword>
<dbReference type="GO" id="GO:0016740">
    <property type="term" value="F:transferase activity"/>
    <property type="evidence" value="ECO:0007669"/>
    <property type="project" value="UniProtKB-KW"/>
</dbReference>
<dbReference type="OrthoDB" id="9788268at2"/>
<dbReference type="NCBIfam" id="NF046062">
    <property type="entry name" value="citrull_CtlX"/>
    <property type="match status" value="1"/>
</dbReference>
<dbReference type="AlphaFoldDB" id="A0A4Z0PAH2"/>
<dbReference type="EMBL" id="SRLA01000002">
    <property type="protein sequence ID" value="TGE08457.1"/>
    <property type="molecule type" value="Genomic_DNA"/>
</dbReference>
<dbReference type="Gene3D" id="3.75.10.10">
    <property type="entry name" value="L-arginine/glycine Amidinotransferase, Chain A"/>
    <property type="match status" value="1"/>
</dbReference>
<name>A0A4Z0PAH2_9BACT</name>
<dbReference type="PIRSF" id="PIRSF028188">
    <property type="entry name" value="Amdntrnsf_FN0238"/>
    <property type="match status" value="1"/>
</dbReference>
<dbReference type="SUPFAM" id="SSF55909">
    <property type="entry name" value="Pentein"/>
    <property type="match status" value="1"/>
</dbReference>
<gene>
    <name evidence="1" type="ORF">EU556_12150</name>
</gene>
<sequence length="306" mass="33900">MQAASTVFLVRPVRFSFNPETAASNHFQRVGSEPAEAIQRKVQAEFDTVVDTLRAKGVRVLVFEDSPEPHTPDSIFPNNWVSLHSDGRALLYPMCAPNRRLERRPDILAALGQQFIIKEVVDLSGREQAGHFLEGTGSIIFDHQHRVAYAALSPRTDALLFTEVCELLAYRPVVFHAVDQQGWDIYHTNVMMCVGAKFAVVCLESIRDEQERNAVVNSLQQTGHQVVAISLEQVSRFAGNMLTLRPAEGPELLAMSESAYSVLTLAQRDALGHYCELLPLPIPTIETIGGGSVRCMLAEVHLPEKS</sequence>
<keyword evidence="1" id="KW-0808">Transferase</keyword>
<dbReference type="Pfam" id="PF19420">
    <property type="entry name" value="DDAH_eukar"/>
    <property type="match status" value="1"/>
</dbReference>